<dbReference type="CDD" id="cd24032">
    <property type="entry name" value="ASKHA_NBD_TsaB"/>
    <property type="match status" value="1"/>
</dbReference>
<dbReference type="GO" id="GO:0002949">
    <property type="term" value="P:tRNA threonylcarbamoyladenosine modification"/>
    <property type="evidence" value="ECO:0007669"/>
    <property type="project" value="InterPro"/>
</dbReference>
<dbReference type="NCBIfam" id="TIGR03725">
    <property type="entry name" value="T6A_YeaZ"/>
    <property type="match status" value="1"/>
</dbReference>
<dbReference type="InterPro" id="IPR000905">
    <property type="entry name" value="Gcp-like_dom"/>
</dbReference>
<gene>
    <name evidence="2" type="primary">tsaB</name>
    <name evidence="2" type="ORF">CLIT_20c00150</name>
</gene>
<protein>
    <submittedName>
        <fullName evidence="2">tRNA threonylcarbamoyladenosine biosynthesis protein TsaB</fullName>
    </submittedName>
</protein>
<dbReference type="InterPro" id="IPR043129">
    <property type="entry name" value="ATPase_NBD"/>
</dbReference>
<keyword evidence="3" id="KW-1185">Reference proteome</keyword>
<feature type="domain" description="Gcp-like" evidence="1">
    <location>
        <begin position="23"/>
        <end position="225"/>
    </location>
</feature>
<dbReference type="InterPro" id="IPR022496">
    <property type="entry name" value="T6A_TsaB"/>
</dbReference>
<evidence type="ECO:0000313" key="3">
    <source>
        <dbReference type="Proteomes" id="UP000027946"/>
    </source>
</evidence>
<comment type="caution">
    <text evidence="2">The sequence shown here is derived from an EMBL/GenBank/DDBJ whole genome shotgun (WGS) entry which is preliminary data.</text>
</comment>
<dbReference type="OrthoDB" id="9784166at2"/>
<name>A0A069RDT9_PEPLI</name>
<dbReference type="RefSeq" id="WP_038266938.1">
    <property type="nucleotide sequence ID" value="NZ_FSRH01000012.1"/>
</dbReference>
<dbReference type="PANTHER" id="PTHR11735">
    <property type="entry name" value="TRNA N6-ADENOSINE THREONYLCARBAMOYLTRANSFERASE"/>
    <property type="match status" value="1"/>
</dbReference>
<evidence type="ECO:0000313" key="2">
    <source>
        <dbReference type="EMBL" id="KDR94370.1"/>
    </source>
</evidence>
<dbReference type="GO" id="GO:0005829">
    <property type="term" value="C:cytosol"/>
    <property type="evidence" value="ECO:0007669"/>
    <property type="project" value="TreeGrafter"/>
</dbReference>
<dbReference type="Gene3D" id="3.30.420.40">
    <property type="match status" value="2"/>
</dbReference>
<dbReference type="AlphaFoldDB" id="A0A069RDT9"/>
<dbReference type="SUPFAM" id="SSF53067">
    <property type="entry name" value="Actin-like ATPase domain"/>
    <property type="match status" value="2"/>
</dbReference>
<dbReference type="Pfam" id="PF00814">
    <property type="entry name" value="TsaD"/>
    <property type="match status" value="1"/>
</dbReference>
<proteinExistence type="predicted"/>
<accession>A0A069RDT9</accession>
<dbReference type="EMBL" id="JJMM01000020">
    <property type="protein sequence ID" value="KDR94370.1"/>
    <property type="molecule type" value="Genomic_DNA"/>
</dbReference>
<dbReference type="STRING" id="1121324.CLIT_20c00150"/>
<evidence type="ECO:0000259" key="1">
    <source>
        <dbReference type="Pfam" id="PF00814"/>
    </source>
</evidence>
<dbReference type="eggNOG" id="COG1214">
    <property type="taxonomic scope" value="Bacteria"/>
</dbReference>
<sequence>MNILGIDTSSEVAAVAVINEEKLIAEYILNYKKTHSKNLMPMIDQLLKSCDMKMDDIDLIGVCTGPGSFTGLRIGVATAKAMAHVKDIPLVSVDTLSALAFNMSTSKGYIVPILDAQRGQVYSASYLWESGKLQMVREIRVEKLEELIDYVKTLEGIAVVLGEAANLYRESLELVQNVEIPPSSHRLPRASSICEIAKEKYSRGETTSHFDMSPLYIRKSQAEVQYEEKMKRKKANE</sequence>
<reference evidence="2 3" key="1">
    <citation type="submission" date="2014-03" db="EMBL/GenBank/DDBJ databases">
        <title>Genome sequence of Clostridium litorale W6, DSM 5388.</title>
        <authorList>
            <person name="Poehlein A."/>
            <person name="Jagirdar A."/>
            <person name="Khonsari B."/>
            <person name="Chibani C.M."/>
            <person name="Gutierrez Gutierrez D.A."/>
            <person name="Davydova E."/>
            <person name="Alghaithi H.S."/>
            <person name="Nair K.P."/>
            <person name="Dhamotharan K."/>
            <person name="Chandran L."/>
            <person name="G W."/>
            <person name="Daniel R."/>
        </authorList>
    </citation>
    <scope>NUCLEOTIDE SEQUENCE [LARGE SCALE GENOMIC DNA]</scope>
    <source>
        <strain evidence="2 3">W6</strain>
    </source>
</reference>
<dbReference type="Proteomes" id="UP000027946">
    <property type="component" value="Unassembled WGS sequence"/>
</dbReference>
<organism evidence="2 3">
    <name type="scientific">Peptoclostridium litorale DSM 5388</name>
    <dbReference type="NCBI Taxonomy" id="1121324"/>
    <lineage>
        <taxon>Bacteria</taxon>
        <taxon>Bacillati</taxon>
        <taxon>Bacillota</taxon>
        <taxon>Clostridia</taxon>
        <taxon>Peptostreptococcales</taxon>
        <taxon>Peptoclostridiaceae</taxon>
        <taxon>Peptoclostridium</taxon>
    </lineage>
</organism>
<dbReference type="PANTHER" id="PTHR11735:SF11">
    <property type="entry name" value="TRNA THREONYLCARBAMOYLADENOSINE BIOSYNTHESIS PROTEIN TSAB"/>
    <property type="match status" value="1"/>
</dbReference>